<organism evidence="2 3">
    <name type="scientific">Gordonia rhizosphera NBRC 16068</name>
    <dbReference type="NCBI Taxonomy" id="1108045"/>
    <lineage>
        <taxon>Bacteria</taxon>
        <taxon>Bacillati</taxon>
        <taxon>Actinomycetota</taxon>
        <taxon>Actinomycetes</taxon>
        <taxon>Mycobacteriales</taxon>
        <taxon>Gordoniaceae</taxon>
        <taxon>Gordonia</taxon>
    </lineage>
</organism>
<dbReference type="Gene3D" id="3.40.50.720">
    <property type="entry name" value="NAD(P)-binding Rossmann-like Domain"/>
    <property type="match status" value="1"/>
</dbReference>
<dbReference type="RefSeq" id="WP_006337336.1">
    <property type="nucleotide sequence ID" value="NZ_BAHC01000186.1"/>
</dbReference>
<sequence length="332" mass="35044">MRVLITGATGFVGGWIAKAVHEHGHEVRFLVRNPDKLGQTAQFLGFDASDVVIGDMQDVAAVDAALDGCDAVIHAAADVALQSDGGEDLRRRNTSGAHNVIGGAVERGLDPIICVSSSAVLWDPGLDVVQEDQPIRGGGDAYANSKGAVDKFARELQSEGKPVVLTYPTTVIGPSAHGRFGESGDAVVSFIKSGVIGRSAGLTIVDVRDVAEAHARMLDRDRGPRRYVVGGTHVDGGELAAILTEASGTTVRHIALPNAMLIGLGKLADRFRSRVPDDMAQLSEGAVRYLLHAPRADNSTAEKDLDISFRTPRESIVAVCDEHKKSTTAQSN</sequence>
<dbReference type="Pfam" id="PF01370">
    <property type="entry name" value="Epimerase"/>
    <property type="match status" value="1"/>
</dbReference>
<dbReference type="GO" id="GO:0005737">
    <property type="term" value="C:cytoplasm"/>
    <property type="evidence" value="ECO:0007669"/>
    <property type="project" value="TreeGrafter"/>
</dbReference>
<dbReference type="PANTHER" id="PTHR48079">
    <property type="entry name" value="PROTEIN YEEZ"/>
    <property type="match status" value="1"/>
</dbReference>
<dbReference type="STRING" id="1108045.GORHZ_186_00300"/>
<dbReference type="InterPro" id="IPR036291">
    <property type="entry name" value="NAD(P)-bd_dom_sf"/>
</dbReference>
<dbReference type="InterPro" id="IPR051783">
    <property type="entry name" value="NAD(P)-dependent_oxidoreduct"/>
</dbReference>
<name>K6W0G7_9ACTN</name>
<reference evidence="2 3" key="1">
    <citation type="submission" date="2012-08" db="EMBL/GenBank/DDBJ databases">
        <title>Whole genome shotgun sequence of Gordonia rhizosphera NBRC 16068.</title>
        <authorList>
            <person name="Takarada H."/>
            <person name="Isaki S."/>
            <person name="Hosoyama A."/>
            <person name="Tsuchikane K."/>
            <person name="Katsumata H."/>
            <person name="Baba S."/>
            <person name="Ohji S."/>
            <person name="Yamazaki S."/>
            <person name="Fujita N."/>
        </authorList>
    </citation>
    <scope>NUCLEOTIDE SEQUENCE [LARGE SCALE GENOMIC DNA]</scope>
    <source>
        <strain evidence="2 3">NBRC 16068</strain>
    </source>
</reference>
<keyword evidence="3" id="KW-1185">Reference proteome</keyword>
<dbReference type="SUPFAM" id="SSF51735">
    <property type="entry name" value="NAD(P)-binding Rossmann-fold domains"/>
    <property type="match status" value="1"/>
</dbReference>
<comment type="caution">
    <text evidence="2">The sequence shown here is derived from an EMBL/GenBank/DDBJ whole genome shotgun (WGS) entry which is preliminary data.</text>
</comment>
<dbReference type="PANTHER" id="PTHR48079:SF6">
    <property type="entry name" value="NAD(P)-BINDING DOMAIN-CONTAINING PROTEIN-RELATED"/>
    <property type="match status" value="1"/>
</dbReference>
<evidence type="ECO:0000259" key="1">
    <source>
        <dbReference type="Pfam" id="PF01370"/>
    </source>
</evidence>
<proteinExistence type="predicted"/>
<dbReference type="eggNOG" id="COG0451">
    <property type="taxonomic scope" value="Bacteria"/>
</dbReference>
<gene>
    <name evidence="2" type="ORF">GORHZ_186_00300</name>
</gene>
<dbReference type="OrthoDB" id="9787292at2"/>
<dbReference type="Proteomes" id="UP000008363">
    <property type="component" value="Unassembled WGS sequence"/>
</dbReference>
<feature type="domain" description="NAD-dependent epimerase/dehydratase" evidence="1">
    <location>
        <begin position="3"/>
        <end position="230"/>
    </location>
</feature>
<protein>
    <submittedName>
        <fullName evidence="2">NAD-dependent epimerase/dehydratase family protein</fullName>
    </submittedName>
</protein>
<accession>K6W0G7</accession>
<dbReference type="GO" id="GO:0004029">
    <property type="term" value="F:aldehyde dehydrogenase (NAD+) activity"/>
    <property type="evidence" value="ECO:0007669"/>
    <property type="project" value="TreeGrafter"/>
</dbReference>
<evidence type="ECO:0000313" key="2">
    <source>
        <dbReference type="EMBL" id="GAB92660.1"/>
    </source>
</evidence>
<dbReference type="EMBL" id="BAHC01000186">
    <property type="protein sequence ID" value="GAB92660.1"/>
    <property type="molecule type" value="Genomic_DNA"/>
</dbReference>
<dbReference type="InterPro" id="IPR001509">
    <property type="entry name" value="Epimerase_deHydtase"/>
</dbReference>
<evidence type="ECO:0000313" key="3">
    <source>
        <dbReference type="Proteomes" id="UP000008363"/>
    </source>
</evidence>
<dbReference type="AlphaFoldDB" id="K6W0G7"/>